<evidence type="ECO:0000313" key="2">
    <source>
        <dbReference type="WBParaSite" id="ES5_v2.g26561.t1"/>
    </source>
</evidence>
<proteinExistence type="predicted"/>
<organism evidence="1 2">
    <name type="scientific">Panagrolaimus sp. ES5</name>
    <dbReference type="NCBI Taxonomy" id="591445"/>
    <lineage>
        <taxon>Eukaryota</taxon>
        <taxon>Metazoa</taxon>
        <taxon>Ecdysozoa</taxon>
        <taxon>Nematoda</taxon>
        <taxon>Chromadorea</taxon>
        <taxon>Rhabditida</taxon>
        <taxon>Tylenchina</taxon>
        <taxon>Panagrolaimomorpha</taxon>
        <taxon>Panagrolaimoidea</taxon>
        <taxon>Panagrolaimidae</taxon>
        <taxon>Panagrolaimus</taxon>
    </lineage>
</organism>
<name>A0AC34GAW9_9BILA</name>
<accession>A0AC34GAW9</accession>
<sequence>MAENNISKAIKIPTYPPSSDFPSDALRWMKYNATLYPRRALKLMQTHKYFIYNEFPYTCIQHLVSPVADDNDEWFIKRLNSEWESDITLDDLPNNIWLTDSLMAFKPNFIPQLFSKIAVYDIKELSLSRQIDYHTFCFSDFKVLASNSLNSIRRLYIERVLIVGEDSKTVPLDEKPELYVRLKFEDLLSVDYCKQLQSFVDKIVEAGITEYFPPRLDFPGLTDESSAALKELRHAYKKKLLLKSPK</sequence>
<dbReference type="Proteomes" id="UP000887579">
    <property type="component" value="Unplaced"/>
</dbReference>
<dbReference type="WBParaSite" id="ES5_v2.g26561.t1">
    <property type="protein sequence ID" value="ES5_v2.g26561.t1"/>
    <property type="gene ID" value="ES5_v2.g26561"/>
</dbReference>
<protein>
    <submittedName>
        <fullName evidence="2">Uncharacterized protein</fullName>
    </submittedName>
</protein>
<reference evidence="2" key="1">
    <citation type="submission" date="2022-11" db="UniProtKB">
        <authorList>
            <consortium name="WormBaseParasite"/>
        </authorList>
    </citation>
    <scope>IDENTIFICATION</scope>
</reference>
<evidence type="ECO:0000313" key="1">
    <source>
        <dbReference type="Proteomes" id="UP000887579"/>
    </source>
</evidence>